<dbReference type="OMA" id="CIENAKA"/>
<dbReference type="Pfam" id="PF13460">
    <property type="entry name" value="NAD_binding_10"/>
    <property type="match status" value="1"/>
</dbReference>
<evidence type="ECO:0000256" key="1">
    <source>
        <dbReference type="ARBA" id="ARBA00093483"/>
    </source>
</evidence>
<reference evidence="5" key="2">
    <citation type="submission" date="2018-11" db="EMBL/GenBank/DDBJ databases">
        <authorList>
            <consortium name="Pathogen Informatics"/>
        </authorList>
    </citation>
    <scope>NUCLEOTIDE SEQUENCE [LARGE SCALE GENOMIC DNA]</scope>
</reference>
<feature type="domain" description="NAD(P)-binding" evidence="3">
    <location>
        <begin position="12"/>
        <end position="164"/>
    </location>
</feature>
<name>A0A0B2W4T3_TOXCA</name>
<dbReference type="PANTHER" id="PTHR14097:SF7">
    <property type="entry name" value="OXIDOREDUCTASE HTATIP2"/>
    <property type="match status" value="1"/>
</dbReference>
<dbReference type="GO" id="GO:0005737">
    <property type="term" value="C:cytoplasm"/>
    <property type="evidence" value="ECO:0007669"/>
    <property type="project" value="TreeGrafter"/>
</dbReference>
<dbReference type="InterPro" id="IPR036291">
    <property type="entry name" value="NAD(P)-bd_dom_sf"/>
</dbReference>
<dbReference type="EMBL" id="UYWY01021604">
    <property type="protein sequence ID" value="VDM44512.1"/>
    <property type="molecule type" value="Genomic_DNA"/>
</dbReference>
<gene>
    <name evidence="4" type="primary">HTATIP2</name>
    <name evidence="4" type="ORF">Tcan_14787</name>
    <name evidence="5" type="ORF">TCNE_LOCUS13191</name>
</gene>
<dbReference type="SUPFAM" id="SSF51735">
    <property type="entry name" value="NAD(P)-binding Rossmann-fold domains"/>
    <property type="match status" value="1"/>
</dbReference>
<organism evidence="4 6">
    <name type="scientific">Toxocara canis</name>
    <name type="common">Canine roundworm</name>
    <dbReference type="NCBI Taxonomy" id="6265"/>
    <lineage>
        <taxon>Eukaryota</taxon>
        <taxon>Metazoa</taxon>
        <taxon>Ecdysozoa</taxon>
        <taxon>Nematoda</taxon>
        <taxon>Chromadorea</taxon>
        <taxon>Rhabditida</taxon>
        <taxon>Spirurina</taxon>
        <taxon>Ascaridomorpha</taxon>
        <taxon>Ascaridoidea</taxon>
        <taxon>Toxocaridae</taxon>
        <taxon>Toxocara</taxon>
    </lineage>
</organism>
<evidence type="ECO:0000313" key="4">
    <source>
        <dbReference type="EMBL" id="KHN88674.1"/>
    </source>
</evidence>
<keyword evidence="6" id="KW-1185">Reference proteome</keyword>
<dbReference type="GO" id="GO:0003824">
    <property type="term" value="F:catalytic activity"/>
    <property type="evidence" value="ECO:0007669"/>
    <property type="project" value="UniProtKB-ARBA"/>
</dbReference>
<accession>A0A0B2W4T3</accession>
<dbReference type="EMBL" id="JPKZ01000195">
    <property type="protein sequence ID" value="KHN88674.1"/>
    <property type="molecule type" value="Genomic_DNA"/>
</dbReference>
<dbReference type="Proteomes" id="UP000031036">
    <property type="component" value="Unassembled WGS sequence"/>
</dbReference>
<dbReference type="AlphaFoldDB" id="A0A0B2W4T3"/>
<reference evidence="4 6" key="1">
    <citation type="submission" date="2014-11" db="EMBL/GenBank/DDBJ databases">
        <title>Genetic blueprint of the zoonotic pathogen Toxocara canis.</title>
        <authorList>
            <person name="Zhu X.-Q."/>
            <person name="Korhonen P.K."/>
            <person name="Cai H."/>
            <person name="Young N.D."/>
            <person name="Nejsum P."/>
            <person name="von Samson-Himmelstjerna G."/>
            <person name="Boag P.R."/>
            <person name="Tan P."/>
            <person name="Li Q."/>
            <person name="Min J."/>
            <person name="Yang Y."/>
            <person name="Wang X."/>
            <person name="Fang X."/>
            <person name="Hall R.S."/>
            <person name="Hofmann A."/>
            <person name="Sternberg P.W."/>
            <person name="Jex A.R."/>
            <person name="Gasser R.B."/>
        </authorList>
    </citation>
    <scope>NUCLEOTIDE SEQUENCE [LARGE SCALE GENOMIC DNA]</scope>
    <source>
        <strain evidence="4">PN_DK_2014</strain>
    </source>
</reference>
<dbReference type="InterPro" id="IPR016040">
    <property type="entry name" value="NAD(P)-bd_dom"/>
</dbReference>
<proteinExistence type="predicted"/>
<evidence type="ECO:0000256" key="2">
    <source>
        <dbReference type="ARBA" id="ARBA00093604"/>
    </source>
</evidence>
<sequence>MQMGELHAIVIGGSGAVGSQIVRLLASTDAYRTVLLLNRRQIQLDNEPQMQKIEQRIVDFDTIVDNHKKDFDGASVVFCALGTTRAEAGADGFYKVDHDYVVNCARAAHAAGVPHFSVVSSSGANENSSFLYVRTKGEMERDVSALNFEHCTIVRPAMLHGKRSRPRLLERVVNFGIAPVKFFFPTKIAISFESVAKAMIYDSLNLSEQKVRLVDNVELHKMAALYDEKYTSKAKGDTTS</sequence>
<dbReference type="GO" id="GO:0051170">
    <property type="term" value="P:import into nucleus"/>
    <property type="evidence" value="ECO:0007669"/>
    <property type="project" value="TreeGrafter"/>
</dbReference>
<evidence type="ECO:0000259" key="3">
    <source>
        <dbReference type="Pfam" id="PF13460"/>
    </source>
</evidence>
<comment type="subunit">
    <text evidence="1">Monomer. Forms homodimers during oxidative stress. Interacts (via N-terminus) with elongation factor EEF1A1 (via middle-region); the interaction is direct and competes with EEF1A1 binding to guanyl-nucleotide exchange factor EEF1B2, thereby inhibiting GDP for GTP exchange and reactivation of EEF1A1. Interacts with nuclear transport receptors XPO4, IPO5/RANBP5, IPO7, IPO9 and KPNB1 as well as GCN1L1/GCN1 and LRPPRC probably through their HEAT repeats. Binds NCOA5/CIA.</text>
</comment>
<dbReference type="STRING" id="6265.A0A0B2W4T3"/>
<dbReference type="PANTHER" id="PTHR14097">
    <property type="entry name" value="OXIDOREDUCTASE HTATIP2"/>
    <property type="match status" value="1"/>
</dbReference>
<dbReference type="Gene3D" id="3.40.50.720">
    <property type="entry name" value="NAD(P)-binding Rossmann-like Domain"/>
    <property type="match status" value="1"/>
</dbReference>
<protein>
    <recommendedName>
        <fullName evidence="2">Protein HTATIP2</fullName>
    </recommendedName>
</protein>
<evidence type="ECO:0000313" key="6">
    <source>
        <dbReference type="Proteomes" id="UP000031036"/>
    </source>
</evidence>
<dbReference type="OrthoDB" id="430436at2759"/>
<evidence type="ECO:0000313" key="5">
    <source>
        <dbReference type="EMBL" id="VDM44512.1"/>
    </source>
</evidence>